<dbReference type="InterPro" id="IPR000742">
    <property type="entry name" value="EGF"/>
</dbReference>
<feature type="signal peptide" evidence="6">
    <location>
        <begin position="1"/>
        <end position="21"/>
    </location>
</feature>
<keyword evidence="1 5" id="KW-0245">EGF-like domain</keyword>
<dbReference type="PROSITE" id="PS01186">
    <property type="entry name" value="EGF_2"/>
    <property type="match status" value="1"/>
</dbReference>
<dbReference type="PROSITE" id="PS50026">
    <property type="entry name" value="EGF_3"/>
    <property type="match status" value="3"/>
</dbReference>
<dbReference type="Gene3D" id="2.10.25.10">
    <property type="entry name" value="Laminin"/>
    <property type="match status" value="3"/>
</dbReference>
<comment type="caution">
    <text evidence="8">The sequence shown here is derived from an EMBL/GenBank/DDBJ whole genome shotgun (WGS) entry which is preliminary data.</text>
</comment>
<evidence type="ECO:0000313" key="8">
    <source>
        <dbReference type="EMBL" id="CAF0720718.1"/>
    </source>
</evidence>
<dbReference type="SMART" id="SM00181">
    <property type="entry name" value="EGF"/>
    <property type="match status" value="3"/>
</dbReference>
<evidence type="ECO:0000259" key="7">
    <source>
        <dbReference type="PROSITE" id="PS50026"/>
    </source>
</evidence>
<accession>A0A813MF32</accession>
<organism evidence="8 9">
    <name type="scientific">Brachionus calyciflorus</name>
    <dbReference type="NCBI Taxonomy" id="104777"/>
    <lineage>
        <taxon>Eukaryota</taxon>
        <taxon>Metazoa</taxon>
        <taxon>Spiralia</taxon>
        <taxon>Gnathifera</taxon>
        <taxon>Rotifera</taxon>
        <taxon>Eurotatoria</taxon>
        <taxon>Monogononta</taxon>
        <taxon>Pseudotrocha</taxon>
        <taxon>Ploima</taxon>
        <taxon>Brachionidae</taxon>
        <taxon>Brachionus</taxon>
    </lineage>
</organism>
<feature type="disulfide bond" evidence="5">
    <location>
        <begin position="84"/>
        <end position="94"/>
    </location>
</feature>
<name>A0A813MF32_9BILA</name>
<dbReference type="PROSITE" id="PS00022">
    <property type="entry name" value="EGF_1"/>
    <property type="match status" value="2"/>
</dbReference>
<evidence type="ECO:0000313" key="9">
    <source>
        <dbReference type="Proteomes" id="UP000663879"/>
    </source>
</evidence>
<feature type="domain" description="EGF-like" evidence="7">
    <location>
        <begin position="29"/>
        <end position="66"/>
    </location>
</feature>
<dbReference type="PANTHER" id="PTHR24049:SF22">
    <property type="entry name" value="DROSOPHILA CRUMBS HOMOLOG"/>
    <property type="match status" value="1"/>
</dbReference>
<dbReference type="AlphaFoldDB" id="A0A813MF32"/>
<evidence type="ECO:0000256" key="2">
    <source>
        <dbReference type="ARBA" id="ARBA00022729"/>
    </source>
</evidence>
<dbReference type="GO" id="GO:0005886">
    <property type="term" value="C:plasma membrane"/>
    <property type="evidence" value="ECO:0007669"/>
    <property type="project" value="TreeGrafter"/>
</dbReference>
<feature type="disulfide bond" evidence="5">
    <location>
        <begin position="169"/>
        <end position="186"/>
    </location>
</feature>
<keyword evidence="2 6" id="KW-0732">Signal</keyword>
<evidence type="ECO:0000256" key="4">
    <source>
        <dbReference type="ARBA" id="ARBA00023157"/>
    </source>
</evidence>
<feature type="disulfide bond" evidence="5">
    <location>
        <begin position="188"/>
        <end position="197"/>
    </location>
</feature>
<dbReference type="PANTHER" id="PTHR24049">
    <property type="entry name" value="CRUMBS FAMILY MEMBER"/>
    <property type="match status" value="1"/>
</dbReference>
<feature type="domain" description="EGF-like" evidence="7">
    <location>
        <begin position="156"/>
        <end position="198"/>
    </location>
</feature>
<keyword evidence="4 5" id="KW-1015">Disulfide bond</keyword>
<dbReference type="SUPFAM" id="SSF57196">
    <property type="entry name" value="EGF/Laminin"/>
    <property type="match status" value="3"/>
</dbReference>
<feature type="disulfide bond" evidence="5">
    <location>
        <begin position="107"/>
        <end position="116"/>
    </location>
</feature>
<feature type="domain" description="EGF-like" evidence="7">
    <location>
        <begin position="80"/>
        <end position="117"/>
    </location>
</feature>
<reference evidence="8" key="1">
    <citation type="submission" date="2021-02" db="EMBL/GenBank/DDBJ databases">
        <authorList>
            <person name="Nowell W R."/>
        </authorList>
    </citation>
    <scope>NUCLEOTIDE SEQUENCE</scope>
    <source>
        <strain evidence="8">Ploen Becks lab</strain>
    </source>
</reference>
<dbReference type="Proteomes" id="UP000663879">
    <property type="component" value="Unassembled WGS sequence"/>
</dbReference>
<dbReference type="EMBL" id="CAJNOC010000158">
    <property type="protein sequence ID" value="CAF0720718.1"/>
    <property type="molecule type" value="Genomic_DNA"/>
</dbReference>
<protein>
    <recommendedName>
        <fullName evidence="7">EGF-like domain-containing protein</fullName>
    </recommendedName>
</protein>
<dbReference type="InterPro" id="IPR051022">
    <property type="entry name" value="Notch_Cell-Fate_Det"/>
</dbReference>
<dbReference type="GO" id="GO:0032991">
    <property type="term" value="C:protein-containing complex"/>
    <property type="evidence" value="ECO:0007669"/>
    <property type="project" value="TreeGrafter"/>
</dbReference>
<sequence length="199" mass="21032">MSKVFTIILLGLVLVFQKSEARSLSKRAAIGLCSNGICLNRARCFQIGYNLATCICEPEFSGIYCEIPPKTTRPPVTVTQPVLCTPGVCNGGQCVQLDNLNLAICICPEGLSGIYCEIGGPSTTKTALTSSVIPTVTSTLSAVTPSGLTTTIPQSYFTTCPSSVPADFCKNNGFCLLAGSSRFVTCVCPPPYTSYNCEK</sequence>
<feature type="chain" id="PRO_5032276445" description="EGF-like domain-containing protein" evidence="6">
    <location>
        <begin position="22"/>
        <end position="199"/>
    </location>
</feature>
<dbReference type="GO" id="GO:0007157">
    <property type="term" value="P:heterophilic cell-cell adhesion via plasma membrane cell adhesion molecules"/>
    <property type="evidence" value="ECO:0007669"/>
    <property type="project" value="TreeGrafter"/>
</dbReference>
<evidence type="ECO:0000256" key="1">
    <source>
        <dbReference type="ARBA" id="ARBA00022536"/>
    </source>
</evidence>
<gene>
    <name evidence="8" type="ORF">OXX778_LOCUS2135</name>
</gene>
<evidence type="ECO:0000256" key="5">
    <source>
        <dbReference type="PROSITE-ProRule" id="PRU00076"/>
    </source>
</evidence>
<evidence type="ECO:0000256" key="3">
    <source>
        <dbReference type="ARBA" id="ARBA00022737"/>
    </source>
</evidence>
<comment type="caution">
    <text evidence="5">Lacks conserved residue(s) required for the propagation of feature annotation.</text>
</comment>
<keyword evidence="9" id="KW-1185">Reference proteome</keyword>
<evidence type="ECO:0000256" key="6">
    <source>
        <dbReference type="SAM" id="SignalP"/>
    </source>
</evidence>
<proteinExistence type="predicted"/>
<dbReference type="GO" id="GO:0045197">
    <property type="term" value="P:establishment or maintenance of epithelial cell apical/basal polarity"/>
    <property type="evidence" value="ECO:0007669"/>
    <property type="project" value="TreeGrafter"/>
</dbReference>
<keyword evidence="3" id="KW-0677">Repeat</keyword>
<feature type="disulfide bond" evidence="5">
    <location>
        <begin position="56"/>
        <end position="65"/>
    </location>
</feature>